<evidence type="ECO:0000256" key="2">
    <source>
        <dbReference type="ARBA" id="ARBA00023125"/>
    </source>
</evidence>
<evidence type="ECO:0000313" key="5">
    <source>
        <dbReference type="EMBL" id="MCM6762702.1"/>
    </source>
</evidence>
<dbReference type="InterPro" id="IPR018060">
    <property type="entry name" value="HTH_AraC"/>
</dbReference>
<sequence length="318" mass="34860">MNEDADRSVRSEIAGNDFDEALSLLQGEYNGGGFTAGRTGEDFSYRYTSVGDDELTLRGNLFRGSIRGTIRTEGEYIVSWITAGSGALDLTGDAVRLDHGRPAMFVTGRPAEFDFADHRQNLMHFDGEFLERVAAEHEGSSGPLLFDTRSRPTGEALQRWAGTVATVARVIQDPDSPALLRSEANRSAAIALLDTFPHIGLAVSTPLALPTSDRLRAAIEYLHAHAHLPVRMEDVAAAAGLSVRVLQSSFRRELDVTPLDHLRRIRLDRVHTELRAGEAGTVTVAEVAHRWGFAHLGRFSASYERRFGEYPKSTLGSD</sequence>
<dbReference type="InterPro" id="IPR050204">
    <property type="entry name" value="AraC_XylS_family_regulators"/>
</dbReference>
<evidence type="ECO:0000256" key="1">
    <source>
        <dbReference type="ARBA" id="ARBA00023015"/>
    </source>
</evidence>
<dbReference type="PROSITE" id="PS01124">
    <property type="entry name" value="HTH_ARAC_FAMILY_2"/>
    <property type="match status" value="1"/>
</dbReference>
<dbReference type="InterPro" id="IPR035418">
    <property type="entry name" value="AraC-bd_2"/>
</dbReference>
<protein>
    <submittedName>
        <fullName evidence="5">Helix-turn-helix transcriptional regulator</fullName>
    </submittedName>
</protein>
<keyword evidence="1" id="KW-0805">Transcription regulation</keyword>
<evidence type="ECO:0000256" key="3">
    <source>
        <dbReference type="ARBA" id="ARBA00023163"/>
    </source>
</evidence>
<reference evidence="5" key="1">
    <citation type="submission" date="2022-06" db="EMBL/GenBank/DDBJ databases">
        <title>Whole genome shotgun sequencing (WGS) of Rathayibacter sp. ZW T2_19, isolated from stored onions (Allium cepa).</title>
        <authorList>
            <person name="Stoll D.A."/>
            <person name="Huch M."/>
        </authorList>
    </citation>
    <scope>NUCLEOTIDE SEQUENCE</scope>
    <source>
        <strain evidence="5">ZW T2_19</strain>
    </source>
</reference>
<dbReference type="PANTHER" id="PTHR46796">
    <property type="entry name" value="HTH-TYPE TRANSCRIPTIONAL ACTIVATOR RHAS-RELATED"/>
    <property type="match status" value="1"/>
</dbReference>
<dbReference type="SUPFAM" id="SSF46689">
    <property type="entry name" value="Homeodomain-like"/>
    <property type="match status" value="1"/>
</dbReference>
<accession>A0A9X2IT78</accession>
<dbReference type="PANTHER" id="PTHR46796:SF12">
    <property type="entry name" value="HTH-TYPE DNA-BINDING TRANSCRIPTIONAL ACTIVATOR EUTR"/>
    <property type="match status" value="1"/>
</dbReference>
<comment type="caution">
    <text evidence="5">The sequence shown here is derived from an EMBL/GenBank/DDBJ whole genome shotgun (WGS) entry which is preliminary data.</text>
</comment>
<organism evidence="5 6">
    <name type="scientific">Rathayibacter rubneri</name>
    <dbReference type="NCBI Taxonomy" id="2950106"/>
    <lineage>
        <taxon>Bacteria</taxon>
        <taxon>Bacillati</taxon>
        <taxon>Actinomycetota</taxon>
        <taxon>Actinomycetes</taxon>
        <taxon>Micrococcales</taxon>
        <taxon>Microbacteriaceae</taxon>
        <taxon>Rathayibacter</taxon>
    </lineage>
</organism>
<dbReference type="RefSeq" id="WP_251945466.1">
    <property type="nucleotide sequence ID" value="NZ_JAMRYM010000035.1"/>
</dbReference>
<dbReference type="GO" id="GO:0003700">
    <property type="term" value="F:DNA-binding transcription factor activity"/>
    <property type="evidence" value="ECO:0007669"/>
    <property type="project" value="InterPro"/>
</dbReference>
<evidence type="ECO:0000259" key="4">
    <source>
        <dbReference type="PROSITE" id="PS01124"/>
    </source>
</evidence>
<dbReference type="SMART" id="SM00342">
    <property type="entry name" value="HTH_ARAC"/>
    <property type="match status" value="1"/>
</dbReference>
<name>A0A9X2IT78_9MICO</name>
<keyword evidence="3" id="KW-0804">Transcription</keyword>
<dbReference type="Pfam" id="PF14525">
    <property type="entry name" value="AraC_binding_2"/>
    <property type="match status" value="1"/>
</dbReference>
<keyword evidence="6" id="KW-1185">Reference proteome</keyword>
<dbReference type="Gene3D" id="1.10.10.60">
    <property type="entry name" value="Homeodomain-like"/>
    <property type="match status" value="1"/>
</dbReference>
<evidence type="ECO:0000313" key="6">
    <source>
        <dbReference type="Proteomes" id="UP001155240"/>
    </source>
</evidence>
<feature type="domain" description="HTH araC/xylS-type" evidence="4">
    <location>
        <begin position="216"/>
        <end position="317"/>
    </location>
</feature>
<dbReference type="InterPro" id="IPR009057">
    <property type="entry name" value="Homeodomain-like_sf"/>
</dbReference>
<dbReference type="Proteomes" id="UP001155240">
    <property type="component" value="Unassembled WGS sequence"/>
</dbReference>
<keyword evidence="2" id="KW-0238">DNA-binding</keyword>
<dbReference type="Pfam" id="PF12833">
    <property type="entry name" value="HTH_18"/>
    <property type="match status" value="1"/>
</dbReference>
<gene>
    <name evidence="5" type="ORF">NB037_09770</name>
</gene>
<dbReference type="AlphaFoldDB" id="A0A9X2IT78"/>
<dbReference type="EMBL" id="JAMRYM010000035">
    <property type="protein sequence ID" value="MCM6762702.1"/>
    <property type="molecule type" value="Genomic_DNA"/>
</dbReference>
<dbReference type="GO" id="GO:0043565">
    <property type="term" value="F:sequence-specific DNA binding"/>
    <property type="evidence" value="ECO:0007669"/>
    <property type="project" value="InterPro"/>
</dbReference>
<proteinExistence type="predicted"/>